<dbReference type="InterPro" id="IPR041577">
    <property type="entry name" value="RT_RNaseH_2"/>
</dbReference>
<feature type="region of interest" description="Disordered" evidence="1">
    <location>
        <begin position="89"/>
        <end position="108"/>
    </location>
</feature>
<dbReference type="OrthoDB" id="6783748at2759"/>
<dbReference type="SUPFAM" id="SSF56672">
    <property type="entry name" value="DNA/RNA polymerases"/>
    <property type="match status" value="1"/>
</dbReference>
<dbReference type="InterPro" id="IPR043128">
    <property type="entry name" value="Rev_trsase/Diguanyl_cyclase"/>
</dbReference>
<name>A0A4C1U7B8_EUMVA</name>
<protein>
    <submittedName>
        <fullName evidence="3">RNA-directed DNA polymerase homolog</fullName>
    </submittedName>
</protein>
<gene>
    <name evidence="3" type="ORF">EVAR_22551_1</name>
</gene>
<feature type="domain" description="Reverse transcriptase/retrotransposon-derived protein RNase H-like" evidence="2">
    <location>
        <begin position="186"/>
        <end position="249"/>
    </location>
</feature>
<dbReference type="Gene3D" id="3.10.10.10">
    <property type="entry name" value="HIV Type 1 Reverse Transcriptase, subunit A, domain 1"/>
    <property type="match status" value="1"/>
</dbReference>
<sequence>MLAQLRALTIRTSYPQENAEQRLPGQLKQYRPAKISMSISTLHCGGLTLSTPRAGASCDGRPILGIKVLGITGTGLIDTAAKRRTKNCRRGSTPFAENRIDTGDHPPHAVPPYSLTPAKKSIMESLNLHGLHQHKSYFMSTIDLKSGYWQVGVTSEDQDKTAFMTPFGTFRFKCMPFDLRNALATFQRLIDRLLTSPPILIQPNYYLLFVLRTDASDYALEVALLQEETPHDERPIVYATACLPQRNVTTPPRSVKLLQWYGPWKSSEALLMVFLCMSEATTSH</sequence>
<keyword evidence="4" id="KW-1185">Reference proteome</keyword>
<keyword evidence="3" id="KW-0695">RNA-directed DNA polymerase</keyword>
<evidence type="ECO:0000259" key="2">
    <source>
        <dbReference type="Pfam" id="PF17919"/>
    </source>
</evidence>
<feature type="compositionally biased region" description="Basic and acidic residues" evidence="1">
    <location>
        <begin position="98"/>
        <end position="107"/>
    </location>
</feature>
<dbReference type="InterPro" id="IPR053134">
    <property type="entry name" value="RNA-dir_DNA_polymerase"/>
</dbReference>
<dbReference type="InterPro" id="IPR043502">
    <property type="entry name" value="DNA/RNA_pol_sf"/>
</dbReference>
<dbReference type="AlphaFoldDB" id="A0A4C1U7B8"/>
<dbReference type="PANTHER" id="PTHR24559:SF444">
    <property type="entry name" value="REVERSE TRANSCRIPTASE DOMAIN-CONTAINING PROTEIN"/>
    <property type="match status" value="1"/>
</dbReference>
<proteinExistence type="predicted"/>
<dbReference type="GO" id="GO:0003964">
    <property type="term" value="F:RNA-directed DNA polymerase activity"/>
    <property type="evidence" value="ECO:0007669"/>
    <property type="project" value="UniProtKB-KW"/>
</dbReference>
<accession>A0A4C1U7B8</accession>
<dbReference type="Gene3D" id="3.30.70.270">
    <property type="match status" value="1"/>
</dbReference>
<dbReference type="EMBL" id="BGZK01000138">
    <property type="protein sequence ID" value="GBP22265.1"/>
    <property type="molecule type" value="Genomic_DNA"/>
</dbReference>
<evidence type="ECO:0000313" key="4">
    <source>
        <dbReference type="Proteomes" id="UP000299102"/>
    </source>
</evidence>
<reference evidence="3 4" key="1">
    <citation type="journal article" date="2019" name="Commun. Biol.">
        <title>The bagworm genome reveals a unique fibroin gene that provides high tensile strength.</title>
        <authorList>
            <person name="Kono N."/>
            <person name="Nakamura H."/>
            <person name="Ohtoshi R."/>
            <person name="Tomita M."/>
            <person name="Numata K."/>
            <person name="Arakawa K."/>
        </authorList>
    </citation>
    <scope>NUCLEOTIDE SEQUENCE [LARGE SCALE GENOMIC DNA]</scope>
</reference>
<comment type="caution">
    <text evidence="3">The sequence shown here is derived from an EMBL/GenBank/DDBJ whole genome shotgun (WGS) entry which is preliminary data.</text>
</comment>
<dbReference type="STRING" id="151549.A0A4C1U7B8"/>
<keyword evidence="3" id="KW-0548">Nucleotidyltransferase</keyword>
<dbReference type="Pfam" id="PF17919">
    <property type="entry name" value="RT_RNaseH_2"/>
    <property type="match status" value="1"/>
</dbReference>
<dbReference type="Proteomes" id="UP000299102">
    <property type="component" value="Unassembled WGS sequence"/>
</dbReference>
<evidence type="ECO:0000256" key="1">
    <source>
        <dbReference type="SAM" id="MobiDB-lite"/>
    </source>
</evidence>
<organism evidence="3 4">
    <name type="scientific">Eumeta variegata</name>
    <name type="common">Bagworm moth</name>
    <name type="synonym">Eumeta japonica</name>
    <dbReference type="NCBI Taxonomy" id="151549"/>
    <lineage>
        <taxon>Eukaryota</taxon>
        <taxon>Metazoa</taxon>
        <taxon>Ecdysozoa</taxon>
        <taxon>Arthropoda</taxon>
        <taxon>Hexapoda</taxon>
        <taxon>Insecta</taxon>
        <taxon>Pterygota</taxon>
        <taxon>Neoptera</taxon>
        <taxon>Endopterygota</taxon>
        <taxon>Lepidoptera</taxon>
        <taxon>Glossata</taxon>
        <taxon>Ditrysia</taxon>
        <taxon>Tineoidea</taxon>
        <taxon>Psychidae</taxon>
        <taxon>Oiketicinae</taxon>
        <taxon>Eumeta</taxon>
    </lineage>
</organism>
<evidence type="ECO:0000313" key="3">
    <source>
        <dbReference type="EMBL" id="GBP22265.1"/>
    </source>
</evidence>
<dbReference type="PANTHER" id="PTHR24559">
    <property type="entry name" value="TRANSPOSON TY3-I GAG-POL POLYPROTEIN"/>
    <property type="match status" value="1"/>
</dbReference>
<keyword evidence="3" id="KW-0808">Transferase</keyword>